<feature type="non-terminal residue" evidence="1">
    <location>
        <position position="1"/>
    </location>
</feature>
<proteinExistence type="predicted"/>
<feature type="non-terminal residue" evidence="1">
    <location>
        <position position="85"/>
    </location>
</feature>
<dbReference type="AlphaFoldDB" id="A0A382ICJ4"/>
<sequence>PGSCPVSRPSPRRSWEALGTWAAPWPVGWPSDRPNRSPPWSSWNPSAYPECHNSRTPWPSPCSSLFCYSGLLASSASVSLRRTGH</sequence>
<accession>A0A382ICJ4</accession>
<reference evidence="1" key="1">
    <citation type="submission" date="2018-05" db="EMBL/GenBank/DDBJ databases">
        <authorList>
            <person name="Lanie J.A."/>
            <person name="Ng W.-L."/>
            <person name="Kazmierczak K.M."/>
            <person name="Andrzejewski T.M."/>
            <person name="Davidsen T.M."/>
            <person name="Wayne K.J."/>
            <person name="Tettelin H."/>
            <person name="Glass J.I."/>
            <person name="Rusch D."/>
            <person name="Podicherti R."/>
            <person name="Tsui H.-C.T."/>
            <person name="Winkler M.E."/>
        </authorList>
    </citation>
    <scope>NUCLEOTIDE SEQUENCE</scope>
</reference>
<name>A0A382ICJ4_9ZZZZ</name>
<protein>
    <submittedName>
        <fullName evidence="1">Uncharacterized protein</fullName>
    </submittedName>
</protein>
<dbReference type="EMBL" id="UINC01066370">
    <property type="protein sequence ID" value="SVB97012.1"/>
    <property type="molecule type" value="Genomic_DNA"/>
</dbReference>
<gene>
    <name evidence="1" type="ORF">METZ01_LOCUS249866</name>
</gene>
<evidence type="ECO:0000313" key="1">
    <source>
        <dbReference type="EMBL" id="SVB97012.1"/>
    </source>
</evidence>
<organism evidence="1">
    <name type="scientific">marine metagenome</name>
    <dbReference type="NCBI Taxonomy" id="408172"/>
    <lineage>
        <taxon>unclassified sequences</taxon>
        <taxon>metagenomes</taxon>
        <taxon>ecological metagenomes</taxon>
    </lineage>
</organism>